<evidence type="ECO:0000313" key="2">
    <source>
        <dbReference type="EMBL" id="CAF1009920.1"/>
    </source>
</evidence>
<accession>A0A814HHJ9</accession>
<keyword evidence="3" id="KW-1185">Reference proteome</keyword>
<reference evidence="2" key="1">
    <citation type="submission" date="2021-02" db="EMBL/GenBank/DDBJ databases">
        <authorList>
            <person name="Nowell W R."/>
        </authorList>
    </citation>
    <scope>NUCLEOTIDE SEQUENCE</scope>
    <source>
        <strain evidence="2">Ploen Becks lab</strain>
    </source>
</reference>
<dbReference type="GO" id="GO:0005979">
    <property type="term" value="P:regulation of glycogen biosynthetic process"/>
    <property type="evidence" value="ECO:0007669"/>
    <property type="project" value="TreeGrafter"/>
</dbReference>
<sequence length="241" mass="28198">MYSLDMLVWPLSDDFNFKSPKFHTKIINDFSYLIIKFYQLIFSSKYAPEENSLSKRKKSVQFADSLGLELATVIIESDNDLDFFDESQFEIKSNAQIKQLFLQPLFEQPGLKSNFISCLNENKVLLEITNQNHSELSGFIRVLNLSNNKRAFIRCTIDNWKSHFDLACNFVPSNSNLITEKFSFLLTLEESLFEEGFKLEFAVCYEIESRDIHSNKSKHSYWDNNNGQNYKYECVFKTISI</sequence>
<name>A0A814HHJ9_9BILA</name>
<dbReference type="PANTHER" id="PTHR12307">
    <property type="entry name" value="PROTEIN PHOSPHATASE 1 REGULATORY SUBUNIT"/>
    <property type="match status" value="1"/>
</dbReference>
<dbReference type="PROSITE" id="PS51159">
    <property type="entry name" value="CBM21"/>
    <property type="match status" value="1"/>
</dbReference>
<evidence type="ECO:0000313" key="3">
    <source>
        <dbReference type="Proteomes" id="UP000663879"/>
    </source>
</evidence>
<dbReference type="EMBL" id="CAJNOC010004111">
    <property type="protein sequence ID" value="CAF1009920.1"/>
    <property type="molecule type" value="Genomic_DNA"/>
</dbReference>
<dbReference type="AlphaFoldDB" id="A0A814HHJ9"/>
<proteinExistence type="predicted"/>
<dbReference type="Gene3D" id="2.60.40.2440">
    <property type="entry name" value="Carbohydrate binding type-21 domain"/>
    <property type="match status" value="1"/>
</dbReference>
<gene>
    <name evidence="2" type="ORF">OXX778_LOCUS16840</name>
</gene>
<dbReference type="GO" id="GO:0000164">
    <property type="term" value="C:protein phosphatase type 1 complex"/>
    <property type="evidence" value="ECO:0007669"/>
    <property type="project" value="TreeGrafter"/>
</dbReference>
<feature type="domain" description="CBM21" evidence="1">
    <location>
        <begin position="116"/>
        <end position="233"/>
    </location>
</feature>
<dbReference type="OrthoDB" id="8942186at2759"/>
<protein>
    <recommendedName>
        <fullName evidence="1">CBM21 domain-containing protein</fullName>
    </recommendedName>
</protein>
<organism evidence="2 3">
    <name type="scientific">Brachionus calyciflorus</name>
    <dbReference type="NCBI Taxonomy" id="104777"/>
    <lineage>
        <taxon>Eukaryota</taxon>
        <taxon>Metazoa</taxon>
        <taxon>Spiralia</taxon>
        <taxon>Gnathifera</taxon>
        <taxon>Rotifera</taxon>
        <taxon>Eurotatoria</taxon>
        <taxon>Monogononta</taxon>
        <taxon>Pseudotrocha</taxon>
        <taxon>Ploima</taxon>
        <taxon>Brachionidae</taxon>
        <taxon>Brachionus</taxon>
    </lineage>
</organism>
<evidence type="ECO:0000259" key="1">
    <source>
        <dbReference type="PROSITE" id="PS51159"/>
    </source>
</evidence>
<dbReference type="GO" id="GO:2001069">
    <property type="term" value="F:glycogen binding"/>
    <property type="evidence" value="ECO:0007669"/>
    <property type="project" value="TreeGrafter"/>
</dbReference>
<dbReference type="Pfam" id="PF03370">
    <property type="entry name" value="CBM_21"/>
    <property type="match status" value="1"/>
</dbReference>
<dbReference type="Proteomes" id="UP000663879">
    <property type="component" value="Unassembled WGS sequence"/>
</dbReference>
<dbReference type="GO" id="GO:0008157">
    <property type="term" value="F:protein phosphatase 1 binding"/>
    <property type="evidence" value="ECO:0007669"/>
    <property type="project" value="TreeGrafter"/>
</dbReference>
<dbReference type="InterPro" id="IPR038175">
    <property type="entry name" value="CBM21_dom_sf"/>
</dbReference>
<dbReference type="PANTHER" id="PTHR12307:SF53">
    <property type="entry name" value="PROTEIN PHOSPHATASE 1 REGULATORY SUBUNIT"/>
    <property type="match status" value="1"/>
</dbReference>
<dbReference type="InterPro" id="IPR050782">
    <property type="entry name" value="PP1_regulatory_subunit_3"/>
</dbReference>
<comment type="caution">
    <text evidence="2">The sequence shown here is derived from an EMBL/GenBank/DDBJ whole genome shotgun (WGS) entry which is preliminary data.</text>
</comment>
<dbReference type="InterPro" id="IPR005036">
    <property type="entry name" value="CBM21_dom"/>
</dbReference>